<dbReference type="AlphaFoldDB" id="A0A0D9WUZ7"/>
<reference evidence="2 3" key="1">
    <citation type="submission" date="2012-08" db="EMBL/GenBank/DDBJ databases">
        <title>Oryza genome evolution.</title>
        <authorList>
            <person name="Wing R.A."/>
        </authorList>
    </citation>
    <scope>NUCLEOTIDE SEQUENCE</scope>
</reference>
<proteinExistence type="predicted"/>
<name>A0A0D9WUZ7_9ORYZ</name>
<dbReference type="eggNOG" id="KOG4658">
    <property type="taxonomic scope" value="Eukaryota"/>
</dbReference>
<dbReference type="EnsemblPlants" id="LPERR07G01230.1">
    <property type="protein sequence ID" value="LPERR07G01230.1"/>
    <property type="gene ID" value="LPERR07G01230"/>
</dbReference>
<evidence type="ECO:0000313" key="2">
    <source>
        <dbReference type="EnsemblPlants" id="LPERR07G01230.1"/>
    </source>
</evidence>
<dbReference type="PANTHER" id="PTHR33377">
    <property type="entry name" value="OS10G0134700 PROTEIN-RELATED"/>
    <property type="match status" value="1"/>
</dbReference>
<dbReference type="PANTHER" id="PTHR33377:SF115">
    <property type="entry name" value="OS05G0533301 PROTEIN"/>
    <property type="match status" value="1"/>
</dbReference>
<dbReference type="Gramene" id="LPERR07G01230.1">
    <property type="protein sequence ID" value="LPERR07G01230.1"/>
    <property type="gene ID" value="LPERR07G01230"/>
</dbReference>
<dbReference type="HOGENOM" id="CLU_001090_4_0_1"/>
<evidence type="ECO:0000259" key="1">
    <source>
        <dbReference type="Pfam" id="PF00931"/>
    </source>
</evidence>
<dbReference type="Proteomes" id="UP000032180">
    <property type="component" value="Chromosome 7"/>
</dbReference>
<dbReference type="Gene3D" id="3.40.50.300">
    <property type="entry name" value="P-loop containing nucleotide triphosphate hydrolases"/>
    <property type="match status" value="1"/>
</dbReference>
<dbReference type="GO" id="GO:0043531">
    <property type="term" value="F:ADP binding"/>
    <property type="evidence" value="ECO:0007669"/>
    <property type="project" value="InterPro"/>
</dbReference>
<evidence type="ECO:0000313" key="3">
    <source>
        <dbReference type="Proteomes" id="UP000032180"/>
    </source>
</evidence>
<accession>A0A0D9WUZ7</accession>
<organism evidence="2 3">
    <name type="scientific">Leersia perrieri</name>
    <dbReference type="NCBI Taxonomy" id="77586"/>
    <lineage>
        <taxon>Eukaryota</taxon>
        <taxon>Viridiplantae</taxon>
        <taxon>Streptophyta</taxon>
        <taxon>Embryophyta</taxon>
        <taxon>Tracheophyta</taxon>
        <taxon>Spermatophyta</taxon>
        <taxon>Magnoliopsida</taxon>
        <taxon>Liliopsida</taxon>
        <taxon>Poales</taxon>
        <taxon>Poaceae</taxon>
        <taxon>BOP clade</taxon>
        <taxon>Oryzoideae</taxon>
        <taxon>Oryzeae</taxon>
        <taxon>Oryzinae</taxon>
        <taxon>Leersia</taxon>
    </lineage>
</organism>
<dbReference type="InterPro" id="IPR027417">
    <property type="entry name" value="P-loop_NTPase"/>
</dbReference>
<reference evidence="2" key="3">
    <citation type="submission" date="2015-04" db="UniProtKB">
        <authorList>
            <consortium name="EnsemblPlants"/>
        </authorList>
    </citation>
    <scope>IDENTIFICATION</scope>
</reference>
<reference evidence="3" key="2">
    <citation type="submission" date="2013-12" db="EMBL/GenBank/DDBJ databases">
        <authorList>
            <person name="Yu Y."/>
            <person name="Lee S."/>
            <person name="de Baynast K."/>
            <person name="Wissotski M."/>
            <person name="Liu L."/>
            <person name="Talag J."/>
            <person name="Goicoechea J."/>
            <person name="Angelova A."/>
            <person name="Jetty R."/>
            <person name="Kudrna D."/>
            <person name="Golser W."/>
            <person name="Rivera L."/>
            <person name="Zhang J."/>
            <person name="Wing R."/>
        </authorList>
    </citation>
    <scope>NUCLEOTIDE SEQUENCE</scope>
</reference>
<dbReference type="InterPro" id="IPR002182">
    <property type="entry name" value="NB-ARC"/>
</dbReference>
<protein>
    <recommendedName>
        <fullName evidence="1">NB-ARC domain-containing protein</fullName>
    </recommendedName>
</protein>
<dbReference type="Pfam" id="PF00931">
    <property type="entry name" value="NB-ARC"/>
    <property type="match status" value="1"/>
</dbReference>
<sequence>MDTLLSAFLGELFSRSFSFLIDRCSSNTPSKKETIQRLERMLLRLAITIEEAEGRRITNYAMLHQVSMMRNDMHKGCYVLDTFKFLKIHEEMSKDDDDEVSYNTLALSKINFSKRARVLTRSRRHGDKVELDQMLDKLETVMANLVEFVMLLNNYPSMCRRPYDTFMFMDKCMFGRQMEMESIINFLLNPESPNSDNIGVLPIIGPAKVGKTTLVEHVCYDERVCNHFSRIIFLTESDFREEKNLLTQRLRDGRLVRHKRKSSPSASNRGRLLVVVELADDINHDEWTRMYSSTRSCISAGSKIIITSRSEKIAKLGTTQPLHIKFLSREAYWYFFKVLAFGSSNPEEHPEAASASMMLFNRYMNQEMNKNFIGAFIELRNIASVIQTSVYEGSCLSLGECARFCSREHAYQPLLTTGSGDSGLKSNFVFIPRINETVHYYCEIYNHCRVVLAHDQEEAPKFNIQDVLFGRVAPHGIFDLVLWKSQLPPYYNYIYSSEIHEYKPIATYGIELQQKKRKI</sequence>
<dbReference type="STRING" id="77586.A0A0D9WUZ7"/>
<feature type="domain" description="NB-ARC" evidence="1">
    <location>
        <begin position="178"/>
        <end position="341"/>
    </location>
</feature>
<keyword evidence="3" id="KW-1185">Reference proteome</keyword>
<dbReference type="SUPFAM" id="SSF52540">
    <property type="entry name" value="P-loop containing nucleoside triphosphate hydrolases"/>
    <property type="match status" value="1"/>
</dbReference>